<dbReference type="PANTHER" id="PTHR28623:SF2">
    <property type="entry name" value="PROTEIN FAM118A"/>
    <property type="match status" value="1"/>
</dbReference>
<sequence length="284" mass="32675">MSFTDDHFPVEMLESFKNKSSVFFVGAGISIEAGLPTWSQLISQLITLASKQSWCSDDKVAEYKKLLAEGNNFLLLAEELKSELGNVFYDFMESIFGKPDIKPTDTMESILNFNSNIIITSNYDRLIENTYTKLNGYPPPTFTYSQSREIANNYWKQKFFVLKAHGDAFSDVQGIILSQRDYRKTLYRELGYKSILQSIFSTKSLFFVGTSMTDPEFNLLLDYLHESYSGGGPTHYLLISDEKSNPIIQKRFFEDFKIQTITYNNKSGCHSEINEYLKELYSKI</sequence>
<dbReference type="Gene3D" id="3.40.50.1220">
    <property type="entry name" value="TPP-binding domain"/>
    <property type="match status" value="1"/>
</dbReference>
<dbReference type="InterPro" id="IPR029035">
    <property type="entry name" value="DHS-like_NAD/FAD-binding_dom"/>
</dbReference>
<evidence type="ECO:0000256" key="2">
    <source>
        <dbReference type="ARBA" id="ARBA00022990"/>
    </source>
</evidence>
<keyword evidence="4" id="KW-1185">Reference proteome</keyword>
<dbReference type="PANTHER" id="PTHR28623">
    <property type="entry name" value="PROTEIN FAM118B"/>
    <property type="match status" value="1"/>
</dbReference>
<organism evidence="3 4">
    <name type="scientific">Flavobacterium chilense</name>
    <dbReference type="NCBI Taxonomy" id="946677"/>
    <lineage>
        <taxon>Bacteria</taxon>
        <taxon>Pseudomonadati</taxon>
        <taxon>Bacteroidota</taxon>
        <taxon>Flavobacteriia</taxon>
        <taxon>Flavobacteriales</taxon>
        <taxon>Flavobacteriaceae</taxon>
        <taxon>Flavobacterium</taxon>
    </lineage>
</organism>
<evidence type="ECO:0000256" key="1">
    <source>
        <dbReference type="ARBA" id="ARBA00022553"/>
    </source>
</evidence>
<dbReference type="AlphaFoldDB" id="A0A1M7MGF2"/>
<dbReference type="InterPro" id="IPR038916">
    <property type="entry name" value="FAM118"/>
</dbReference>
<evidence type="ECO:0000313" key="3">
    <source>
        <dbReference type="EMBL" id="SHM89970.1"/>
    </source>
</evidence>
<dbReference type="Proteomes" id="UP000184028">
    <property type="component" value="Unassembled WGS sequence"/>
</dbReference>
<gene>
    <name evidence="3" type="ORF">SAMN05444484_11291</name>
</gene>
<dbReference type="STRING" id="946677.SAMN05444484_11291"/>
<name>A0A1M7MGF2_9FLAO</name>
<evidence type="ECO:0000313" key="4">
    <source>
        <dbReference type="Proteomes" id="UP000184028"/>
    </source>
</evidence>
<proteinExistence type="predicted"/>
<dbReference type="Pfam" id="PF13289">
    <property type="entry name" value="SIR2_2"/>
    <property type="match status" value="1"/>
</dbReference>
<keyword evidence="1" id="KW-0597">Phosphoprotein</keyword>
<dbReference type="RefSeq" id="WP_073075542.1">
    <property type="nucleotide sequence ID" value="NZ_FRBT01000012.1"/>
</dbReference>
<reference evidence="4" key="1">
    <citation type="submission" date="2016-11" db="EMBL/GenBank/DDBJ databases">
        <authorList>
            <person name="Varghese N."/>
            <person name="Submissions S."/>
        </authorList>
    </citation>
    <scope>NUCLEOTIDE SEQUENCE [LARGE SCALE GENOMIC DNA]</scope>
    <source>
        <strain evidence="4">DSM 24724</strain>
    </source>
</reference>
<accession>A0A1M7MGF2</accession>
<dbReference type="SUPFAM" id="SSF52467">
    <property type="entry name" value="DHS-like NAD/FAD-binding domain"/>
    <property type="match status" value="1"/>
</dbReference>
<dbReference type="EMBL" id="FRBT01000012">
    <property type="protein sequence ID" value="SHM89970.1"/>
    <property type="molecule type" value="Genomic_DNA"/>
</dbReference>
<protein>
    <submittedName>
        <fullName evidence="3">SIR2-like domain-containing protein</fullName>
    </submittedName>
</protein>
<keyword evidence="2" id="KW-0007">Acetylation</keyword>